<keyword evidence="6" id="KW-1185">Reference proteome</keyword>
<dbReference type="RefSeq" id="WP_087691018.1">
    <property type="nucleotide sequence ID" value="NZ_CABPSF010000009.1"/>
</dbReference>
<dbReference type="PANTHER" id="PTHR30041:SF4">
    <property type="entry name" value="ARSENATE REDUCTASE"/>
    <property type="match status" value="1"/>
</dbReference>
<evidence type="ECO:0000256" key="3">
    <source>
        <dbReference type="PROSITE-ProRule" id="PRU01282"/>
    </source>
</evidence>
<evidence type="ECO:0000256" key="1">
    <source>
        <dbReference type="ARBA" id="ARBA00007198"/>
    </source>
</evidence>
<name>A0A5E4RF07_9BURK</name>
<evidence type="ECO:0000313" key="5">
    <source>
        <dbReference type="EMBL" id="VVD61094.1"/>
    </source>
</evidence>
<dbReference type="SUPFAM" id="SSF52833">
    <property type="entry name" value="Thioredoxin-like"/>
    <property type="match status" value="1"/>
</dbReference>
<dbReference type="Pfam" id="PF03960">
    <property type="entry name" value="ArsC"/>
    <property type="match status" value="1"/>
</dbReference>
<proteinExistence type="inferred from homology"/>
<dbReference type="InterPro" id="IPR006660">
    <property type="entry name" value="Arsenate_reductase-like"/>
</dbReference>
<dbReference type="PROSITE" id="PS51353">
    <property type="entry name" value="ARSC"/>
    <property type="match status" value="1"/>
</dbReference>
<dbReference type="Proteomes" id="UP000333828">
    <property type="component" value="Unassembled WGS sequence"/>
</dbReference>
<dbReference type="PANTHER" id="PTHR30041">
    <property type="entry name" value="ARSENATE REDUCTASE"/>
    <property type="match status" value="1"/>
</dbReference>
<evidence type="ECO:0000256" key="4">
    <source>
        <dbReference type="RuleBase" id="RU362029"/>
    </source>
</evidence>
<dbReference type="InterPro" id="IPR036249">
    <property type="entry name" value="Thioredoxin-like_sf"/>
</dbReference>
<dbReference type="Gene3D" id="3.40.30.10">
    <property type="entry name" value="Glutaredoxin"/>
    <property type="match status" value="1"/>
</dbReference>
<gene>
    <name evidence="5" type="ORF">PIN31115_00098</name>
</gene>
<dbReference type="InterPro" id="IPR006659">
    <property type="entry name" value="Arsenate_reductase"/>
</dbReference>
<protein>
    <recommendedName>
        <fullName evidence="4">Arsenate reductase</fullName>
        <ecNumber evidence="4">1.20.4.1</ecNumber>
    </recommendedName>
</protein>
<comment type="catalytic activity">
    <reaction evidence="4">
        <text>[glutaredoxin]-dithiol + arsenate + glutathione + H(+) = glutathionyl-S-S-[glutaredoxin] + arsenite + H2O</text>
        <dbReference type="Rhea" id="RHEA:22016"/>
        <dbReference type="Rhea" id="RHEA-COMP:10729"/>
        <dbReference type="Rhea" id="RHEA-COMP:17668"/>
        <dbReference type="ChEBI" id="CHEBI:15377"/>
        <dbReference type="ChEBI" id="CHEBI:15378"/>
        <dbReference type="ChEBI" id="CHEBI:29242"/>
        <dbReference type="ChEBI" id="CHEBI:29950"/>
        <dbReference type="ChEBI" id="CHEBI:48597"/>
        <dbReference type="ChEBI" id="CHEBI:57925"/>
        <dbReference type="ChEBI" id="CHEBI:146199"/>
        <dbReference type="EC" id="1.20.4.1"/>
    </reaction>
</comment>
<organism evidence="5 6">
    <name type="scientific">Pandoraea iniqua</name>
    <dbReference type="NCBI Taxonomy" id="2508288"/>
    <lineage>
        <taxon>Bacteria</taxon>
        <taxon>Pseudomonadati</taxon>
        <taxon>Pseudomonadota</taxon>
        <taxon>Betaproteobacteria</taxon>
        <taxon>Burkholderiales</taxon>
        <taxon>Burkholderiaceae</taxon>
        <taxon>Pandoraea</taxon>
    </lineage>
</organism>
<comment type="similarity">
    <text evidence="1 3 4">Belongs to the ArsC family.</text>
</comment>
<dbReference type="EMBL" id="CABPSI010000001">
    <property type="protein sequence ID" value="VVD61094.1"/>
    <property type="molecule type" value="Genomic_DNA"/>
</dbReference>
<evidence type="ECO:0000313" key="6">
    <source>
        <dbReference type="Proteomes" id="UP000333828"/>
    </source>
</evidence>
<dbReference type="GO" id="GO:0008794">
    <property type="term" value="F:arsenate reductase (glutaredoxin) activity"/>
    <property type="evidence" value="ECO:0007669"/>
    <property type="project" value="UniProtKB-UniRule"/>
</dbReference>
<dbReference type="EC" id="1.20.4.1" evidence="4"/>
<dbReference type="CDD" id="cd03034">
    <property type="entry name" value="ArsC_ArsC"/>
    <property type="match status" value="1"/>
</dbReference>
<sequence>MITVYHNPRCSKSREALALVEGSPAVGGSDLQIIEYLKTPPKAAELKRLQKLLGVPVREMIRSNETEYTELGLSDKELTDDELLAAIAKHPKLLQRPIVVNGDKAVIARPPELANEVL</sequence>
<reference evidence="5 6" key="1">
    <citation type="submission" date="2019-08" db="EMBL/GenBank/DDBJ databases">
        <authorList>
            <person name="Peeters C."/>
        </authorList>
    </citation>
    <scope>NUCLEOTIDE SEQUENCE [LARGE SCALE GENOMIC DNA]</scope>
    <source>
        <strain evidence="5 6">LMG 31115</strain>
    </source>
</reference>
<evidence type="ECO:0000256" key="2">
    <source>
        <dbReference type="ARBA" id="ARBA00023002"/>
    </source>
</evidence>
<keyword evidence="2 4" id="KW-0560">Oxidoreductase</keyword>
<dbReference type="NCBIfam" id="TIGR00014">
    <property type="entry name" value="arsC"/>
    <property type="match status" value="1"/>
</dbReference>
<dbReference type="AlphaFoldDB" id="A0A5E4RF07"/>
<accession>A0A5E4RF07</accession>